<name>A0A8H7S4S5_9FUNG</name>
<dbReference type="InterPro" id="IPR014720">
    <property type="entry name" value="dsRBD_dom"/>
</dbReference>
<reference evidence="3 4" key="1">
    <citation type="submission" date="2020-12" db="EMBL/GenBank/DDBJ databases">
        <title>Metabolic potential, ecology and presence of endohyphal bacteria is reflected in genomic diversity of Mucoromycotina.</title>
        <authorList>
            <person name="Muszewska A."/>
            <person name="Okrasinska A."/>
            <person name="Steczkiewicz K."/>
            <person name="Drgas O."/>
            <person name="Orlowska M."/>
            <person name="Perlinska-Lenart U."/>
            <person name="Aleksandrzak-Piekarczyk T."/>
            <person name="Szatraj K."/>
            <person name="Zielenkiewicz U."/>
            <person name="Pilsyk S."/>
            <person name="Malc E."/>
            <person name="Mieczkowski P."/>
            <person name="Kruszewska J.S."/>
            <person name="Biernat P."/>
            <person name="Pawlowska J."/>
        </authorList>
    </citation>
    <scope>NUCLEOTIDE SEQUENCE [LARGE SCALE GENOMIC DNA]</scope>
    <source>
        <strain evidence="3 4">CBS 142.35</strain>
    </source>
</reference>
<dbReference type="SUPFAM" id="SSF54768">
    <property type="entry name" value="dsRNA-binding domain-like"/>
    <property type="match status" value="1"/>
</dbReference>
<dbReference type="PROSITE" id="PS50137">
    <property type="entry name" value="DS_RBD"/>
    <property type="match status" value="1"/>
</dbReference>
<protein>
    <recommendedName>
        <fullName evidence="2">DRBM domain-containing protein</fullName>
    </recommendedName>
</protein>
<proteinExistence type="predicted"/>
<keyword evidence="1" id="KW-0694">RNA-binding</keyword>
<gene>
    <name evidence="3" type="ORF">INT45_011227</name>
</gene>
<dbReference type="Proteomes" id="UP000646827">
    <property type="component" value="Unassembled WGS sequence"/>
</dbReference>
<accession>A0A8H7S4S5</accession>
<dbReference type="EMBL" id="JAEPRB010000076">
    <property type="protein sequence ID" value="KAG2222739.1"/>
    <property type="molecule type" value="Genomic_DNA"/>
</dbReference>
<comment type="caution">
    <text evidence="3">The sequence shown here is derived from an EMBL/GenBank/DDBJ whole genome shotgun (WGS) entry which is preliminary data.</text>
</comment>
<evidence type="ECO:0000313" key="3">
    <source>
        <dbReference type="EMBL" id="KAG2222739.1"/>
    </source>
</evidence>
<organism evidence="3 4">
    <name type="scientific">Circinella minor</name>
    <dbReference type="NCBI Taxonomy" id="1195481"/>
    <lineage>
        <taxon>Eukaryota</taxon>
        <taxon>Fungi</taxon>
        <taxon>Fungi incertae sedis</taxon>
        <taxon>Mucoromycota</taxon>
        <taxon>Mucoromycotina</taxon>
        <taxon>Mucoromycetes</taxon>
        <taxon>Mucorales</taxon>
        <taxon>Lichtheimiaceae</taxon>
        <taxon>Circinella</taxon>
    </lineage>
</organism>
<dbReference type="AlphaFoldDB" id="A0A8H7S4S5"/>
<dbReference type="OrthoDB" id="2270683at2759"/>
<dbReference type="GO" id="GO:0003723">
    <property type="term" value="F:RNA binding"/>
    <property type="evidence" value="ECO:0007669"/>
    <property type="project" value="UniProtKB-UniRule"/>
</dbReference>
<feature type="domain" description="DRBM" evidence="2">
    <location>
        <begin position="409"/>
        <end position="481"/>
    </location>
</feature>
<keyword evidence="4" id="KW-1185">Reference proteome</keyword>
<evidence type="ECO:0000256" key="1">
    <source>
        <dbReference type="PROSITE-ProRule" id="PRU00266"/>
    </source>
</evidence>
<evidence type="ECO:0000259" key="2">
    <source>
        <dbReference type="PROSITE" id="PS50137"/>
    </source>
</evidence>
<evidence type="ECO:0000313" key="4">
    <source>
        <dbReference type="Proteomes" id="UP000646827"/>
    </source>
</evidence>
<dbReference type="Gene3D" id="3.30.160.20">
    <property type="match status" value="1"/>
</dbReference>
<sequence>MRLLMTRNHFFARALAYIHNIHKLNNDPLLPETVAERIAGVVQELAGLNAVVTMVNSIISENGRTLFNKLPRSLRISMGLLSPTETDSQDQEQQREQRPIAIPRKYSAMRSAANPYSDFKQLIEQGNGTINISWDARRNESDHGTLEWGCKFTYQMTETSVYRSHIRYGQNKKKAKTLVARDIIDYYEKRPDELDQDKTQQLQGEGFVNNDIPLAIDPNEYFHEANTGPPPLSLSSSLSTTPSPITPGGVLQTTELYGLSSSNNNLNPLSDVIHIPDNKRGRSMEEDDEYSQHMKNVLLGVKQVSLDSEQQQQQDIIPKRHKSIAMDCTTTTFNIITKRTVSSPTSIEDENMMMLSTQEQPKQHPAAALLPDTIYPPNAEPISPLSALRKIIDIAKLDKILNDPVQATNPKSSLFSYIHDIPELRIKSEFQEEGPPHQKIFQATSIIYSIQGYTVSGTGKGLKKSDAEQMAILDVMKNIVNPSF</sequence>